<dbReference type="SFLD" id="SFLDG01129">
    <property type="entry name" value="C1.5:_HAD__Beta-PGM__Phosphata"/>
    <property type="match status" value="1"/>
</dbReference>
<dbReference type="Proteomes" id="UP000198828">
    <property type="component" value="Unassembled WGS sequence"/>
</dbReference>
<reference evidence="4 5" key="1">
    <citation type="submission" date="2016-10" db="EMBL/GenBank/DDBJ databases">
        <authorList>
            <person name="de Groot N.N."/>
        </authorList>
    </citation>
    <scope>NUCLEOTIDE SEQUENCE [LARGE SCALE GENOMIC DNA]</scope>
    <source>
        <strain evidence="4 5">DSM 23310</strain>
    </source>
</reference>
<keyword evidence="3" id="KW-0378">Hydrolase</keyword>
<dbReference type="InterPro" id="IPR006439">
    <property type="entry name" value="HAD-SF_hydro_IA"/>
</dbReference>
<keyword evidence="2" id="KW-0479">Metal-binding</keyword>
<dbReference type="GO" id="GO:0016787">
    <property type="term" value="F:hydrolase activity"/>
    <property type="evidence" value="ECO:0007669"/>
    <property type="project" value="UniProtKB-KW"/>
</dbReference>
<name>A0A1H2ZCK6_9FIRM</name>
<keyword evidence="5" id="KW-1185">Reference proteome</keyword>
<dbReference type="SFLD" id="SFLDS00003">
    <property type="entry name" value="Haloacid_Dehalogenase"/>
    <property type="match status" value="1"/>
</dbReference>
<dbReference type="SUPFAM" id="SSF56784">
    <property type="entry name" value="HAD-like"/>
    <property type="match status" value="1"/>
</dbReference>
<dbReference type="GO" id="GO:0046872">
    <property type="term" value="F:metal ion binding"/>
    <property type="evidence" value="ECO:0007669"/>
    <property type="project" value="UniProtKB-KW"/>
</dbReference>
<dbReference type="EMBL" id="FNNG01000007">
    <property type="protein sequence ID" value="SDX15067.1"/>
    <property type="molecule type" value="Genomic_DNA"/>
</dbReference>
<dbReference type="InterPro" id="IPR041492">
    <property type="entry name" value="HAD_2"/>
</dbReference>
<evidence type="ECO:0000313" key="5">
    <source>
        <dbReference type="Proteomes" id="UP000198828"/>
    </source>
</evidence>
<dbReference type="NCBIfam" id="TIGR01549">
    <property type="entry name" value="HAD-SF-IA-v1"/>
    <property type="match status" value="1"/>
</dbReference>
<dbReference type="SFLD" id="SFLDG01135">
    <property type="entry name" value="C1.5.6:_HAD__Beta-PGM__Phospha"/>
    <property type="match status" value="1"/>
</dbReference>
<dbReference type="PANTHER" id="PTHR18901:SF38">
    <property type="entry name" value="PSEUDOURIDINE-5'-PHOSPHATASE"/>
    <property type="match status" value="1"/>
</dbReference>
<protein>
    <submittedName>
        <fullName evidence="4">Uncharacterized protein</fullName>
    </submittedName>
</protein>
<dbReference type="Gene3D" id="3.40.50.1000">
    <property type="entry name" value="HAD superfamily/HAD-like"/>
    <property type="match status" value="1"/>
</dbReference>
<dbReference type="PANTHER" id="PTHR18901">
    <property type="entry name" value="2-DEOXYGLUCOSE-6-PHOSPHATE PHOSPHATASE 2"/>
    <property type="match status" value="1"/>
</dbReference>
<dbReference type="RefSeq" id="WP_093752923.1">
    <property type="nucleotide sequence ID" value="NZ_FNNG01000007.1"/>
</dbReference>
<dbReference type="InterPro" id="IPR023214">
    <property type="entry name" value="HAD_sf"/>
</dbReference>
<comment type="similarity">
    <text evidence="1">Belongs to the HAD-like hydrolase superfamily. CbbY/CbbZ/Gph/YieH family.</text>
</comment>
<dbReference type="InterPro" id="IPR023198">
    <property type="entry name" value="PGP-like_dom2"/>
</dbReference>
<evidence type="ECO:0000313" key="4">
    <source>
        <dbReference type="EMBL" id="SDX15067.1"/>
    </source>
</evidence>
<dbReference type="AlphaFoldDB" id="A0A1H2ZCK6"/>
<dbReference type="NCBIfam" id="TIGR01509">
    <property type="entry name" value="HAD-SF-IA-v3"/>
    <property type="match status" value="1"/>
</dbReference>
<dbReference type="CDD" id="cd16423">
    <property type="entry name" value="HAD_BPGM-like"/>
    <property type="match status" value="1"/>
</dbReference>
<gene>
    <name evidence="4" type="ORF">SAMN05660923_01794</name>
</gene>
<dbReference type="OrthoDB" id="9797743at2"/>
<evidence type="ECO:0000256" key="2">
    <source>
        <dbReference type="ARBA" id="ARBA00022723"/>
    </source>
</evidence>
<evidence type="ECO:0000256" key="1">
    <source>
        <dbReference type="ARBA" id="ARBA00006171"/>
    </source>
</evidence>
<dbReference type="InterPro" id="IPR036412">
    <property type="entry name" value="HAD-like_sf"/>
</dbReference>
<accession>A0A1H2ZCK6</accession>
<organism evidence="4 5">
    <name type="scientific">Tepidimicrobium xylanilyticum</name>
    <dbReference type="NCBI Taxonomy" id="1123352"/>
    <lineage>
        <taxon>Bacteria</taxon>
        <taxon>Bacillati</taxon>
        <taxon>Bacillota</taxon>
        <taxon>Tissierellia</taxon>
        <taxon>Tissierellales</taxon>
        <taxon>Tepidimicrobiaceae</taxon>
        <taxon>Tepidimicrobium</taxon>
    </lineage>
</organism>
<proteinExistence type="inferred from homology"/>
<dbReference type="Pfam" id="PF13419">
    <property type="entry name" value="HAD_2"/>
    <property type="match status" value="1"/>
</dbReference>
<evidence type="ECO:0000256" key="3">
    <source>
        <dbReference type="ARBA" id="ARBA00022801"/>
    </source>
</evidence>
<dbReference type="FunFam" id="3.40.50.1000:FF:000036">
    <property type="entry name" value="HAD family hydrolase"/>
    <property type="match status" value="1"/>
</dbReference>
<sequence>MKAVIFDMDGVIVDSQPLHFRVEKELLKELGVDITKKEVDSFVGVTEYQMWKTIKEKYNITPSVDEMIKMKLERFLENLDEIPMVENFKEFLLTLHEQSYPVALASSNNKIAIEAIAEKFDLKDYIKVFVSADDVKRGKPDPEIFLTAAEKLGIPPASCLVIEDARNGVKAAKAAGMRCIGLKNLNSGNQDLSEADLVIGNFNELNLDIIKGLFK</sequence>
<dbReference type="Gene3D" id="1.10.150.240">
    <property type="entry name" value="Putative phosphatase, domain 2"/>
    <property type="match status" value="1"/>
</dbReference>